<dbReference type="Pfam" id="PF06475">
    <property type="entry name" value="Glycolipid_bind"/>
    <property type="match status" value="1"/>
</dbReference>
<dbReference type="RefSeq" id="WP_231418234.1">
    <property type="nucleotide sequence ID" value="NZ_CP126446.1"/>
</dbReference>
<dbReference type="InterPro" id="IPR009467">
    <property type="entry name" value="Glycolipid-bd_prot_put"/>
</dbReference>
<evidence type="ECO:0000313" key="2">
    <source>
        <dbReference type="Proteomes" id="UP001236652"/>
    </source>
</evidence>
<keyword evidence="2" id="KW-1185">Reference proteome</keyword>
<dbReference type="SUPFAM" id="SSF159275">
    <property type="entry name" value="PA1994-like"/>
    <property type="match status" value="1"/>
</dbReference>
<sequence>MEKKVFWQHIEHSGSEHLKISKEEGNITAQGVVLFASKEDIHHITYRITMDKNWLTRRVDVQEDENHSYSSSTVWRVSVSSQFGKGGPGNCETPAARGA</sequence>
<proteinExistence type="predicted"/>
<gene>
    <name evidence="1" type="ORF">QNI29_05680</name>
</gene>
<protein>
    <submittedName>
        <fullName evidence="1">Glycolipid-binding domain-containing protein</fullName>
    </submittedName>
</protein>
<reference evidence="1 2" key="1">
    <citation type="submission" date="2023-05" db="EMBL/GenBank/DDBJ databases">
        <title>Comparative genomics reveals the evidence of polycyclic aromatic hydrocarbons degradation in moderately halophilic genus Pontibacillus.</title>
        <authorList>
            <person name="Yang H."/>
            <person name="Qian Z."/>
        </authorList>
    </citation>
    <scope>NUCLEOTIDE SEQUENCE [LARGE SCALE GENOMIC DNA]</scope>
    <source>
        <strain evidence="2">HN14</strain>
    </source>
</reference>
<accession>A0ABY8V5L8</accession>
<dbReference type="Proteomes" id="UP001236652">
    <property type="component" value="Chromosome"/>
</dbReference>
<dbReference type="EMBL" id="CP126446">
    <property type="protein sequence ID" value="WIF99146.1"/>
    <property type="molecule type" value="Genomic_DNA"/>
</dbReference>
<organism evidence="1 2">
    <name type="scientific">Pontibacillus chungwhensis</name>
    <dbReference type="NCBI Taxonomy" id="265426"/>
    <lineage>
        <taxon>Bacteria</taxon>
        <taxon>Bacillati</taxon>
        <taxon>Bacillota</taxon>
        <taxon>Bacilli</taxon>
        <taxon>Bacillales</taxon>
        <taxon>Bacillaceae</taxon>
        <taxon>Pontibacillus</taxon>
    </lineage>
</organism>
<name>A0ABY8V5L8_9BACI</name>
<evidence type="ECO:0000313" key="1">
    <source>
        <dbReference type="EMBL" id="WIF99146.1"/>
    </source>
</evidence>